<gene>
    <name evidence="2" type="ORF">BAUCODRAFT_152359</name>
</gene>
<feature type="region of interest" description="Disordered" evidence="1">
    <location>
        <begin position="160"/>
        <end position="185"/>
    </location>
</feature>
<proteinExistence type="predicted"/>
<dbReference type="KEGG" id="bcom:BAUCODRAFT_152359"/>
<feature type="compositionally biased region" description="Polar residues" evidence="1">
    <location>
        <begin position="160"/>
        <end position="171"/>
    </location>
</feature>
<dbReference type="eggNOG" id="ENOG502R0PZ">
    <property type="taxonomic scope" value="Eukaryota"/>
</dbReference>
<keyword evidence="3" id="KW-1185">Reference proteome</keyword>
<sequence length="241" mass="26682">MTWDLLVKIFNDLDLCLFAGDLYHRVRLRWSDLDMRRALGVTHMMSTPSFYSFSGLPYARPRVIIFLSATTDWSRLPQGLALGVLVHEMLHAYFGVWAPDAPEAPQHAKQDHGHGAIFQKAAKKLEQVLRIQVVGDTSDASQWPAAKPKPMDHRLAVLSTSRNTTASTQSAPLLPSKRRPSKGISRTVTLSSALEAKLSRLSSIRTVEFIDHPVVQATEHTATTTSTTVINHLPSSLSPPQ</sequence>
<dbReference type="OrthoDB" id="5236983at2759"/>
<organism evidence="2 3">
    <name type="scientific">Baudoinia panamericana (strain UAMH 10762)</name>
    <name type="common">Angels' share fungus</name>
    <name type="synonym">Baudoinia compniacensis (strain UAMH 10762)</name>
    <dbReference type="NCBI Taxonomy" id="717646"/>
    <lineage>
        <taxon>Eukaryota</taxon>
        <taxon>Fungi</taxon>
        <taxon>Dikarya</taxon>
        <taxon>Ascomycota</taxon>
        <taxon>Pezizomycotina</taxon>
        <taxon>Dothideomycetes</taxon>
        <taxon>Dothideomycetidae</taxon>
        <taxon>Mycosphaerellales</taxon>
        <taxon>Teratosphaeriaceae</taxon>
        <taxon>Baudoinia</taxon>
    </lineage>
</organism>
<dbReference type="RefSeq" id="XP_007681553.1">
    <property type="nucleotide sequence ID" value="XM_007683363.1"/>
</dbReference>
<name>M2MXT4_BAUPA</name>
<dbReference type="EMBL" id="KB445564">
    <property type="protein sequence ID" value="EMC91060.1"/>
    <property type="molecule type" value="Genomic_DNA"/>
</dbReference>
<dbReference type="GeneID" id="19109218"/>
<accession>M2MXT4</accession>
<dbReference type="GO" id="GO:0006950">
    <property type="term" value="P:response to stress"/>
    <property type="evidence" value="ECO:0007669"/>
    <property type="project" value="UniProtKB-ARBA"/>
</dbReference>
<evidence type="ECO:0000256" key="1">
    <source>
        <dbReference type="SAM" id="MobiDB-lite"/>
    </source>
</evidence>
<evidence type="ECO:0000313" key="3">
    <source>
        <dbReference type="Proteomes" id="UP000011761"/>
    </source>
</evidence>
<dbReference type="Proteomes" id="UP000011761">
    <property type="component" value="Unassembled WGS sequence"/>
</dbReference>
<dbReference type="HOGENOM" id="CLU_1151620_0_0_1"/>
<reference evidence="2 3" key="1">
    <citation type="journal article" date="2012" name="PLoS Pathog.">
        <title>Diverse lifestyles and strategies of plant pathogenesis encoded in the genomes of eighteen Dothideomycetes fungi.</title>
        <authorList>
            <person name="Ohm R.A."/>
            <person name="Feau N."/>
            <person name="Henrissat B."/>
            <person name="Schoch C.L."/>
            <person name="Horwitz B.A."/>
            <person name="Barry K.W."/>
            <person name="Condon B.J."/>
            <person name="Copeland A.C."/>
            <person name="Dhillon B."/>
            <person name="Glaser F."/>
            <person name="Hesse C.N."/>
            <person name="Kosti I."/>
            <person name="LaButti K."/>
            <person name="Lindquist E.A."/>
            <person name="Lucas S."/>
            <person name="Salamov A.A."/>
            <person name="Bradshaw R.E."/>
            <person name="Ciuffetti L."/>
            <person name="Hamelin R.C."/>
            <person name="Kema G.H.J."/>
            <person name="Lawrence C."/>
            <person name="Scott J.A."/>
            <person name="Spatafora J.W."/>
            <person name="Turgeon B.G."/>
            <person name="de Wit P.J.G.M."/>
            <person name="Zhong S."/>
            <person name="Goodwin S.B."/>
            <person name="Grigoriev I.V."/>
        </authorList>
    </citation>
    <scope>NUCLEOTIDE SEQUENCE [LARGE SCALE GENOMIC DNA]</scope>
    <source>
        <strain evidence="2 3">UAMH 10762</strain>
    </source>
</reference>
<protein>
    <submittedName>
        <fullName evidence="2">Uncharacterized protein</fullName>
    </submittedName>
</protein>
<dbReference type="AlphaFoldDB" id="M2MXT4"/>
<evidence type="ECO:0000313" key="2">
    <source>
        <dbReference type="EMBL" id="EMC91060.1"/>
    </source>
</evidence>